<keyword evidence="4" id="KW-1185">Reference proteome</keyword>
<evidence type="ECO:0000313" key="3">
    <source>
        <dbReference type="Proteomes" id="UP000029922"/>
    </source>
</evidence>
<sequence length="130" mass="15115">MFQDINEDSIYKLMDIFYDKVKADKQGLGDVFIAKIGKDNAMWQEHKTKIASFWKGMLLGIGGYKGQPLKAHLELPTFPLELFSVWLGLFEESLREVYEQEEHVILILSRAKTIAKRFQYALSNFKHDIT</sequence>
<proteinExistence type="predicted"/>
<evidence type="ECO:0000313" key="1">
    <source>
        <dbReference type="EMBL" id="STQ85788.1"/>
    </source>
</evidence>
<dbReference type="Proteomes" id="UP000255139">
    <property type="component" value="Unassembled WGS sequence"/>
</dbReference>
<dbReference type="GO" id="GO:0019825">
    <property type="term" value="F:oxygen binding"/>
    <property type="evidence" value="ECO:0007669"/>
    <property type="project" value="InterPro"/>
</dbReference>
<organism evidence="1 4">
    <name type="scientific">Helicobacter muridarum</name>
    <dbReference type="NCBI Taxonomy" id="216"/>
    <lineage>
        <taxon>Bacteria</taxon>
        <taxon>Pseudomonadati</taxon>
        <taxon>Campylobacterota</taxon>
        <taxon>Epsilonproteobacteria</taxon>
        <taxon>Campylobacterales</taxon>
        <taxon>Helicobacteraceae</taxon>
        <taxon>Helicobacter</taxon>
    </lineage>
</organism>
<dbReference type="InterPro" id="IPR012292">
    <property type="entry name" value="Globin/Proto"/>
</dbReference>
<dbReference type="CDD" id="cd08916">
    <property type="entry name" value="TrHb3_P"/>
    <property type="match status" value="1"/>
</dbReference>
<dbReference type="Proteomes" id="UP000029922">
    <property type="component" value="Unassembled WGS sequence"/>
</dbReference>
<dbReference type="GO" id="GO:0020037">
    <property type="term" value="F:heme binding"/>
    <property type="evidence" value="ECO:0007669"/>
    <property type="project" value="InterPro"/>
</dbReference>
<dbReference type="EMBL" id="UGJE01000002">
    <property type="protein sequence ID" value="STQ85788.1"/>
    <property type="molecule type" value="Genomic_DNA"/>
</dbReference>
<gene>
    <name evidence="1" type="primary">ctb</name>
    <name evidence="2" type="ORF">LS73_008285</name>
    <name evidence="1" type="ORF">NCTC12714_00576</name>
</gene>
<reference evidence="2 3" key="1">
    <citation type="journal article" date="2014" name="Genome Announc.">
        <title>Draft genome sequences of eight enterohepatic helicobacter species isolated from both laboratory and wild rodents.</title>
        <authorList>
            <person name="Sheh A."/>
            <person name="Shen Z."/>
            <person name="Fox J.G."/>
        </authorList>
    </citation>
    <scope>NUCLEOTIDE SEQUENCE [LARGE SCALE GENOMIC DNA]</scope>
    <source>
        <strain evidence="2 3">ST1</strain>
    </source>
</reference>
<dbReference type="RefSeq" id="WP_034557579.1">
    <property type="nucleotide sequence ID" value="NZ_FZML01000041.1"/>
</dbReference>
<dbReference type="STRING" id="216.LS73_03360"/>
<protein>
    <submittedName>
        <fullName evidence="1">Group 3 truncated hemoglobin ctb</fullName>
    </submittedName>
    <submittedName>
        <fullName evidence="2">Group III truncated hemoglobin</fullName>
    </submittedName>
</protein>
<dbReference type="SUPFAM" id="SSF46458">
    <property type="entry name" value="Globin-like"/>
    <property type="match status" value="1"/>
</dbReference>
<accession>A0A099U0C6</accession>
<dbReference type="EMBL" id="JRPD02000023">
    <property type="protein sequence ID" value="TLD98810.1"/>
    <property type="molecule type" value="Genomic_DNA"/>
</dbReference>
<dbReference type="InterPro" id="IPR009050">
    <property type="entry name" value="Globin-like_sf"/>
</dbReference>
<dbReference type="AlphaFoldDB" id="A0A099U0C6"/>
<evidence type="ECO:0000313" key="4">
    <source>
        <dbReference type="Proteomes" id="UP000255139"/>
    </source>
</evidence>
<evidence type="ECO:0000313" key="2">
    <source>
        <dbReference type="EMBL" id="TLD98810.1"/>
    </source>
</evidence>
<reference evidence="1 4" key="2">
    <citation type="submission" date="2018-06" db="EMBL/GenBank/DDBJ databases">
        <authorList>
            <consortium name="Pathogen Informatics"/>
            <person name="Doyle S."/>
        </authorList>
    </citation>
    <scope>NUCLEOTIDE SEQUENCE [LARGE SCALE GENOMIC DNA]</scope>
    <source>
        <strain evidence="1 4">NCTC12714</strain>
    </source>
</reference>
<name>A0A099U0C6_9HELI</name>
<dbReference type="OrthoDB" id="25954at2"/>
<dbReference type="Gene3D" id="1.10.490.10">
    <property type="entry name" value="Globins"/>
    <property type="match status" value="1"/>
</dbReference>